<dbReference type="SUPFAM" id="SSF52980">
    <property type="entry name" value="Restriction endonuclease-like"/>
    <property type="match status" value="1"/>
</dbReference>
<feature type="domain" description="Putative restriction endonuclease" evidence="1">
    <location>
        <begin position="32"/>
        <end position="180"/>
    </location>
</feature>
<proteinExistence type="predicted"/>
<dbReference type="PANTHER" id="PTHR34107:SF4">
    <property type="entry name" value="SLL1222 PROTEIN"/>
    <property type="match status" value="1"/>
</dbReference>
<protein>
    <submittedName>
        <fullName evidence="2">Uma2 family endonuclease</fullName>
    </submittedName>
</protein>
<keyword evidence="2" id="KW-0378">Hydrolase</keyword>
<gene>
    <name evidence="2" type="ORF">QHF89_46205</name>
</gene>
<sequence length="197" mass="22325">MGDPARKVPTFEELLAEIDRLPEYLSGEILEPGEIRTMSRPKAPHRRAVGQCYRALGDADKASGGTGWWIELEPAVRFGDRLFNPDLAGWRVERCPEPPDEYPITLLPDWCCEVLSPSTARDDRKIKLPHYARSGVGWVWLIDPEIHLVEVFRTEREHLILVTAAGEDETPRLPPFDLEINLAPFWILPKPAEPSSP</sequence>
<dbReference type="Proteomes" id="UP001160301">
    <property type="component" value="Unassembled WGS sequence"/>
</dbReference>
<reference evidence="2 3" key="1">
    <citation type="submission" date="2023-04" db="EMBL/GenBank/DDBJ databases">
        <title>The genome sequence of Polyangium sorediatum DSM14670.</title>
        <authorList>
            <person name="Zhang X."/>
        </authorList>
    </citation>
    <scope>NUCLEOTIDE SEQUENCE [LARGE SCALE GENOMIC DNA]</scope>
    <source>
        <strain evidence="2 3">DSM 14670</strain>
    </source>
</reference>
<name>A0ABT6P8T0_9BACT</name>
<comment type="caution">
    <text evidence="2">The sequence shown here is derived from an EMBL/GenBank/DDBJ whole genome shotgun (WGS) entry which is preliminary data.</text>
</comment>
<organism evidence="2 3">
    <name type="scientific">Polyangium sorediatum</name>
    <dbReference type="NCBI Taxonomy" id="889274"/>
    <lineage>
        <taxon>Bacteria</taxon>
        <taxon>Pseudomonadati</taxon>
        <taxon>Myxococcota</taxon>
        <taxon>Polyangia</taxon>
        <taxon>Polyangiales</taxon>
        <taxon>Polyangiaceae</taxon>
        <taxon>Polyangium</taxon>
    </lineage>
</organism>
<dbReference type="InterPro" id="IPR008538">
    <property type="entry name" value="Uma2"/>
</dbReference>
<accession>A0ABT6P8T0</accession>
<keyword evidence="3" id="KW-1185">Reference proteome</keyword>
<dbReference type="InterPro" id="IPR011335">
    <property type="entry name" value="Restrct_endonuc-II-like"/>
</dbReference>
<dbReference type="PANTHER" id="PTHR34107">
    <property type="entry name" value="SLL0198 PROTEIN-RELATED"/>
    <property type="match status" value="1"/>
</dbReference>
<evidence type="ECO:0000259" key="1">
    <source>
        <dbReference type="Pfam" id="PF05685"/>
    </source>
</evidence>
<dbReference type="InterPro" id="IPR012296">
    <property type="entry name" value="Nuclease_put_TT1808"/>
</dbReference>
<dbReference type="Pfam" id="PF05685">
    <property type="entry name" value="Uma2"/>
    <property type="match status" value="1"/>
</dbReference>
<dbReference type="EMBL" id="JARZHI010000101">
    <property type="protein sequence ID" value="MDI1436988.1"/>
    <property type="molecule type" value="Genomic_DNA"/>
</dbReference>
<keyword evidence="2" id="KW-0255">Endonuclease</keyword>
<dbReference type="RefSeq" id="WP_136971891.1">
    <property type="nucleotide sequence ID" value="NZ_JARZHI010000101.1"/>
</dbReference>
<dbReference type="CDD" id="cd06260">
    <property type="entry name" value="DUF820-like"/>
    <property type="match status" value="1"/>
</dbReference>
<evidence type="ECO:0000313" key="2">
    <source>
        <dbReference type="EMBL" id="MDI1436988.1"/>
    </source>
</evidence>
<dbReference type="Gene3D" id="3.90.1570.10">
    <property type="entry name" value="tt1808, chain A"/>
    <property type="match status" value="1"/>
</dbReference>
<evidence type="ECO:0000313" key="3">
    <source>
        <dbReference type="Proteomes" id="UP001160301"/>
    </source>
</evidence>
<dbReference type="GO" id="GO:0004519">
    <property type="term" value="F:endonuclease activity"/>
    <property type="evidence" value="ECO:0007669"/>
    <property type="project" value="UniProtKB-KW"/>
</dbReference>
<keyword evidence="2" id="KW-0540">Nuclease</keyword>